<dbReference type="InterPro" id="IPR001117">
    <property type="entry name" value="Cu-oxidase_2nd"/>
</dbReference>
<evidence type="ECO:0008006" key="9">
    <source>
        <dbReference type="Google" id="ProtNLM"/>
    </source>
</evidence>
<protein>
    <recommendedName>
        <fullName evidence="9">Laccase</fullName>
    </recommendedName>
</protein>
<dbReference type="GO" id="GO:0005507">
    <property type="term" value="F:copper ion binding"/>
    <property type="evidence" value="ECO:0007669"/>
    <property type="project" value="InterPro"/>
</dbReference>
<evidence type="ECO:0000259" key="5">
    <source>
        <dbReference type="Pfam" id="PF07731"/>
    </source>
</evidence>
<keyword evidence="3" id="KW-0812">Transmembrane</keyword>
<dbReference type="EMBL" id="MVBO01000003">
    <property type="protein sequence ID" value="OZJ06434.1"/>
    <property type="molecule type" value="Genomic_DNA"/>
</dbReference>
<evidence type="ECO:0000313" key="7">
    <source>
        <dbReference type="EMBL" id="OZJ06434.1"/>
    </source>
</evidence>
<comment type="caution">
    <text evidence="7">The sequence shown here is derived from an EMBL/GenBank/DDBJ whole genome shotgun (WGS) entry which is preliminary data.</text>
</comment>
<evidence type="ECO:0000256" key="3">
    <source>
        <dbReference type="SAM" id="Phobius"/>
    </source>
</evidence>
<dbReference type="Pfam" id="PF07731">
    <property type="entry name" value="Cu-oxidase_2"/>
    <property type="match status" value="1"/>
</dbReference>
<dbReference type="InterPro" id="IPR011707">
    <property type="entry name" value="Cu-oxidase-like_N"/>
</dbReference>
<dbReference type="InterPro" id="IPR008972">
    <property type="entry name" value="Cupredoxin"/>
</dbReference>
<keyword evidence="2" id="KW-0186">Copper</keyword>
<accession>A0A261Y7H8</accession>
<dbReference type="PANTHER" id="PTHR11709:SF414">
    <property type="entry name" value="ADR239WP"/>
    <property type="match status" value="1"/>
</dbReference>
<dbReference type="Pfam" id="PF00394">
    <property type="entry name" value="Cu-oxidase"/>
    <property type="match status" value="1"/>
</dbReference>
<feature type="domain" description="Plastocyanin-like" evidence="5">
    <location>
        <begin position="454"/>
        <end position="553"/>
    </location>
</feature>
<feature type="domain" description="Plastocyanin-like" evidence="6">
    <location>
        <begin position="96"/>
        <end position="205"/>
    </location>
</feature>
<dbReference type="AlphaFoldDB" id="A0A261Y7H8"/>
<reference evidence="7 8" key="1">
    <citation type="journal article" date="2017" name="Mycologia">
        <title>Bifiguratus adelaidae, gen. et sp. nov., a new member of Mucoromycotina in endophytic and soil-dwelling habitats.</title>
        <authorList>
            <person name="Torres-Cruz T.J."/>
            <person name="Billingsley Tobias T.L."/>
            <person name="Almatruk M."/>
            <person name="Hesse C."/>
            <person name="Kuske C.R."/>
            <person name="Desiro A."/>
            <person name="Benucci G.M."/>
            <person name="Bonito G."/>
            <person name="Stajich J.E."/>
            <person name="Dunlap C."/>
            <person name="Arnold A.E."/>
            <person name="Porras-Alfaro A."/>
        </authorList>
    </citation>
    <scope>NUCLEOTIDE SEQUENCE [LARGE SCALE GENOMIC DNA]</scope>
    <source>
        <strain evidence="7 8">AZ0501</strain>
    </source>
</reference>
<name>A0A261Y7H8_9FUNG</name>
<dbReference type="Gene3D" id="2.60.40.420">
    <property type="entry name" value="Cupredoxins - blue copper proteins"/>
    <property type="match status" value="3"/>
</dbReference>
<evidence type="ECO:0000256" key="2">
    <source>
        <dbReference type="ARBA" id="ARBA00023008"/>
    </source>
</evidence>
<comment type="similarity">
    <text evidence="1">Belongs to the multicopper oxidase family.</text>
</comment>
<feature type="domain" description="Plastocyanin-like" evidence="4">
    <location>
        <begin position="215"/>
        <end position="378"/>
    </location>
</feature>
<keyword evidence="8" id="KW-1185">Reference proteome</keyword>
<dbReference type="CDD" id="cd13886">
    <property type="entry name" value="CuRO_2_MCO_like_1"/>
    <property type="match status" value="1"/>
</dbReference>
<dbReference type="OrthoDB" id="2121828at2759"/>
<dbReference type="InterPro" id="IPR045087">
    <property type="entry name" value="Cu-oxidase_fam"/>
</dbReference>
<sequence>MAKLDSEKSLIRRRWKTTTVVAVIVVVVLALVLGLALGLRHQQASGGGSTNSTQSNAAKFVTRNEQEWVLSGNNFTTSSMVTTRYYEFNVSQMLGAPDGYQRTMLVVNGQYPGPLIECNTGDRLVIKVNNQLDSGTAIHWHGMFQNGTNWMDGTVGVTQCPIPPGGSFTYNFTVPNQHGTYWWHSHMGSQYADGIVGSLIIQDPNEGLAEDYDKDVIVMLSDWYHDMSPVNTAIYLTAEADGSEPVPENGVINGLNVFDCSKSANSSVPCTGGSYASFQVQPNKRYRFRLINTGAFADFNFSIDNHTLTVIETDGIAMTPVNVTRLPIAVAQRYSVIVNTNAAVDNYWIRAVMNQHCFAYTNPALNPDVMAVLRYQGANSTSDPTTVDNNLVDPATCNDLNQTMLVPHVPLDAPEPNVSYYFEVSFQTLNAALPKLAYMNTTTWIPLNSTTTLQEAHSTTGNITTFGQDQYVVTPPSNASVIQIAIQSFDDGDHPFHLHGHVFWVMGTGDGYVQNPVPVFNSTNPLRRDTVTIPAYGWAVIRVQPNPAMQWQFYPERM</sequence>
<evidence type="ECO:0000256" key="1">
    <source>
        <dbReference type="ARBA" id="ARBA00010609"/>
    </source>
</evidence>
<dbReference type="SUPFAM" id="SSF49503">
    <property type="entry name" value="Cupredoxins"/>
    <property type="match status" value="3"/>
</dbReference>
<dbReference type="Proteomes" id="UP000242875">
    <property type="component" value="Unassembled WGS sequence"/>
</dbReference>
<evidence type="ECO:0000259" key="6">
    <source>
        <dbReference type="Pfam" id="PF07732"/>
    </source>
</evidence>
<dbReference type="FunFam" id="2.60.40.420:FF:000045">
    <property type="entry name" value="Laccase 2"/>
    <property type="match status" value="1"/>
</dbReference>
<keyword evidence="3" id="KW-0472">Membrane</keyword>
<dbReference type="InterPro" id="IPR011706">
    <property type="entry name" value="Cu-oxidase_C"/>
</dbReference>
<dbReference type="CDD" id="cd13857">
    <property type="entry name" value="CuRO_1_Diphenol_Ox"/>
    <property type="match status" value="1"/>
</dbReference>
<evidence type="ECO:0000313" key="8">
    <source>
        <dbReference type="Proteomes" id="UP000242875"/>
    </source>
</evidence>
<organism evidence="7 8">
    <name type="scientific">Bifiguratus adelaidae</name>
    <dbReference type="NCBI Taxonomy" id="1938954"/>
    <lineage>
        <taxon>Eukaryota</taxon>
        <taxon>Fungi</taxon>
        <taxon>Fungi incertae sedis</taxon>
        <taxon>Mucoromycota</taxon>
        <taxon>Mucoromycotina</taxon>
        <taxon>Endogonomycetes</taxon>
        <taxon>Endogonales</taxon>
        <taxon>Endogonales incertae sedis</taxon>
        <taxon>Bifiguratus</taxon>
    </lineage>
</organism>
<dbReference type="GO" id="GO:0016491">
    <property type="term" value="F:oxidoreductase activity"/>
    <property type="evidence" value="ECO:0007669"/>
    <property type="project" value="InterPro"/>
</dbReference>
<evidence type="ECO:0000259" key="4">
    <source>
        <dbReference type="Pfam" id="PF00394"/>
    </source>
</evidence>
<gene>
    <name evidence="7" type="ORF">BZG36_00484</name>
</gene>
<proteinExistence type="inferred from homology"/>
<dbReference type="Pfam" id="PF07732">
    <property type="entry name" value="Cu-oxidase_3"/>
    <property type="match status" value="1"/>
</dbReference>
<feature type="transmembrane region" description="Helical" evidence="3">
    <location>
        <begin position="20"/>
        <end position="39"/>
    </location>
</feature>
<keyword evidence="3" id="KW-1133">Transmembrane helix</keyword>
<dbReference type="PANTHER" id="PTHR11709">
    <property type="entry name" value="MULTI-COPPER OXIDASE"/>
    <property type="match status" value="1"/>
</dbReference>